<accession>A0A3N4KUJ7</accession>
<evidence type="ECO:0000256" key="2">
    <source>
        <dbReference type="ARBA" id="ARBA00023239"/>
    </source>
</evidence>
<dbReference type="EMBL" id="ML119119">
    <property type="protein sequence ID" value="RPB14187.1"/>
    <property type="molecule type" value="Genomic_DNA"/>
</dbReference>
<dbReference type="Gene3D" id="1.50.10.100">
    <property type="entry name" value="Chondroitin AC/alginate lyase"/>
    <property type="match status" value="1"/>
</dbReference>
<dbReference type="InterPro" id="IPR008397">
    <property type="entry name" value="Alginate_lyase_dom"/>
</dbReference>
<dbReference type="GO" id="GO:0016829">
    <property type="term" value="F:lyase activity"/>
    <property type="evidence" value="ECO:0007669"/>
    <property type="project" value="UniProtKB-KW"/>
</dbReference>
<evidence type="ECO:0000256" key="3">
    <source>
        <dbReference type="SAM" id="SignalP"/>
    </source>
</evidence>
<keyword evidence="1 3" id="KW-0732">Signal</keyword>
<gene>
    <name evidence="5" type="ORF">P167DRAFT_604391</name>
</gene>
<evidence type="ECO:0000256" key="1">
    <source>
        <dbReference type="ARBA" id="ARBA00022729"/>
    </source>
</evidence>
<dbReference type="InterPro" id="IPR008929">
    <property type="entry name" value="Chondroitin_lyas"/>
</dbReference>
<evidence type="ECO:0000313" key="6">
    <source>
        <dbReference type="Proteomes" id="UP000277580"/>
    </source>
</evidence>
<dbReference type="Proteomes" id="UP000277580">
    <property type="component" value="Unassembled WGS sequence"/>
</dbReference>
<feature type="chain" id="PRO_5017947455" evidence="3">
    <location>
        <begin position="20"/>
        <end position="408"/>
    </location>
</feature>
<evidence type="ECO:0000259" key="4">
    <source>
        <dbReference type="Pfam" id="PF05426"/>
    </source>
</evidence>
<feature type="domain" description="Alginate lyase" evidence="4">
    <location>
        <begin position="105"/>
        <end position="237"/>
    </location>
</feature>
<dbReference type="SUPFAM" id="SSF48230">
    <property type="entry name" value="Chondroitin AC/alginate lyase"/>
    <property type="match status" value="1"/>
</dbReference>
<reference evidence="5 6" key="1">
    <citation type="journal article" date="2018" name="Nat. Ecol. Evol.">
        <title>Pezizomycetes genomes reveal the molecular basis of ectomycorrhizal truffle lifestyle.</title>
        <authorList>
            <person name="Murat C."/>
            <person name="Payen T."/>
            <person name="Noel B."/>
            <person name="Kuo A."/>
            <person name="Morin E."/>
            <person name="Chen J."/>
            <person name="Kohler A."/>
            <person name="Krizsan K."/>
            <person name="Balestrini R."/>
            <person name="Da Silva C."/>
            <person name="Montanini B."/>
            <person name="Hainaut M."/>
            <person name="Levati E."/>
            <person name="Barry K.W."/>
            <person name="Belfiori B."/>
            <person name="Cichocki N."/>
            <person name="Clum A."/>
            <person name="Dockter R.B."/>
            <person name="Fauchery L."/>
            <person name="Guy J."/>
            <person name="Iotti M."/>
            <person name="Le Tacon F."/>
            <person name="Lindquist E.A."/>
            <person name="Lipzen A."/>
            <person name="Malagnac F."/>
            <person name="Mello A."/>
            <person name="Molinier V."/>
            <person name="Miyauchi S."/>
            <person name="Poulain J."/>
            <person name="Riccioni C."/>
            <person name="Rubini A."/>
            <person name="Sitrit Y."/>
            <person name="Splivallo R."/>
            <person name="Traeger S."/>
            <person name="Wang M."/>
            <person name="Zifcakova L."/>
            <person name="Wipf D."/>
            <person name="Zambonelli A."/>
            <person name="Paolocci F."/>
            <person name="Nowrousian M."/>
            <person name="Ottonello S."/>
            <person name="Baldrian P."/>
            <person name="Spatafora J.W."/>
            <person name="Henrissat B."/>
            <person name="Nagy L.G."/>
            <person name="Aury J.M."/>
            <person name="Wincker P."/>
            <person name="Grigoriev I.V."/>
            <person name="Bonfante P."/>
            <person name="Martin F.M."/>
        </authorList>
    </citation>
    <scope>NUCLEOTIDE SEQUENCE [LARGE SCALE GENOMIC DNA]</scope>
    <source>
        <strain evidence="5 6">CCBAS932</strain>
    </source>
</reference>
<dbReference type="Pfam" id="PF05426">
    <property type="entry name" value="Alginate_lyase"/>
    <property type="match status" value="1"/>
</dbReference>
<protein>
    <submittedName>
        <fullName evidence="5">Chondroitin AC/alginate lyase</fullName>
    </submittedName>
</protein>
<keyword evidence="6" id="KW-1185">Reference proteome</keyword>
<organism evidence="5 6">
    <name type="scientific">Morchella conica CCBAS932</name>
    <dbReference type="NCBI Taxonomy" id="1392247"/>
    <lineage>
        <taxon>Eukaryota</taxon>
        <taxon>Fungi</taxon>
        <taxon>Dikarya</taxon>
        <taxon>Ascomycota</taxon>
        <taxon>Pezizomycotina</taxon>
        <taxon>Pezizomycetes</taxon>
        <taxon>Pezizales</taxon>
        <taxon>Morchellaceae</taxon>
        <taxon>Morchella</taxon>
    </lineage>
</organism>
<name>A0A3N4KUJ7_9PEZI</name>
<dbReference type="GO" id="GO:0042597">
    <property type="term" value="C:periplasmic space"/>
    <property type="evidence" value="ECO:0007669"/>
    <property type="project" value="InterPro"/>
</dbReference>
<dbReference type="OrthoDB" id="5227856at2759"/>
<sequence length="408" mass="44311">MVFMRPLISTLLLASSALAHPLTSRAALPTCVQTTSNGFTHPGIYHSCASLNRIQSQISAGLSPFTDALTSVISKCNFLKSSTWSMSGPYAEVIWAGDDGHNIPLQTDGKAAYIMTLGWYATGNTTWLDRSLTVIRAWSTTLNYLNEQIQGGEGMAYMTAAAEILRASPASGWTSTDTANYLGMFERIRAQPWTDSDGLSGADFFMNQGAYGNSAVMALAVFAEDAELYNTMVHQATVGDHPDITLDYAISIQISAKPDYYGQVTEMGRDQGHPMGTLRAVSYMGLTALIQGKIGGVQTNFFTHNNTRLIAGWEYWATYNGGEDVPWEERVIRPGSGEVWTVVSETSRGSDYNNGKSPVEAIGVGYHQYFRMGLARSMPKYTAYLGDLGLGFDTFEFGDPKSVAALGL</sequence>
<dbReference type="InParanoid" id="A0A3N4KUJ7"/>
<evidence type="ECO:0000313" key="5">
    <source>
        <dbReference type="EMBL" id="RPB14187.1"/>
    </source>
</evidence>
<keyword evidence="2 5" id="KW-0456">Lyase</keyword>
<proteinExistence type="predicted"/>
<feature type="signal peptide" evidence="3">
    <location>
        <begin position="1"/>
        <end position="19"/>
    </location>
</feature>
<dbReference type="AlphaFoldDB" id="A0A3N4KUJ7"/>